<dbReference type="Gene3D" id="1.20.5.190">
    <property type="match status" value="1"/>
</dbReference>
<dbReference type="GeneID" id="108669919"/>
<dbReference type="Pfam" id="PF00612">
    <property type="entry name" value="IQ"/>
    <property type="match status" value="2"/>
</dbReference>
<evidence type="ECO:0000313" key="3">
    <source>
        <dbReference type="RefSeq" id="XP_018012849.1"/>
    </source>
</evidence>
<dbReference type="PANTHER" id="PTHR10699">
    <property type="entry name" value="NEUROMODULIN"/>
    <property type="match status" value="1"/>
</dbReference>
<keyword evidence="3" id="KW-0969">Cilium</keyword>
<dbReference type="CDD" id="cd23767">
    <property type="entry name" value="IQCD"/>
    <property type="match status" value="1"/>
</dbReference>
<dbReference type="Proteomes" id="UP000694843">
    <property type="component" value="Unplaced"/>
</dbReference>
<dbReference type="RefSeq" id="XP_018012849.1">
    <property type="nucleotide sequence ID" value="XM_018157360.1"/>
</dbReference>
<dbReference type="InterPro" id="IPR000048">
    <property type="entry name" value="IQ_motif_EF-hand-BS"/>
</dbReference>
<keyword evidence="2" id="KW-1185">Reference proteome</keyword>
<evidence type="ECO:0000256" key="1">
    <source>
        <dbReference type="SAM" id="MobiDB-lite"/>
    </source>
</evidence>
<protein>
    <submittedName>
        <fullName evidence="3">Cilia- and flagella-associated protein 91</fullName>
    </submittedName>
</protein>
<keyword evidence="3" id="KW-0966">Cell projection</keyword>
<evidence type="ECO:0000313" key="2">
    <source>
        <dbReference type="Proteomes" id="UP000694843"/>
    </source>
</evidence>
<reference evidence="3" key="1">
    <citation type="submission" date="2025-08" db="UniProtKB">
        <authorList>
            <consortium name="RefSeq"/>
        </authorList>
    </citation>
    <scope>IDENTIFICATION</scope>
</reference>
<dbReference type="OrthoDB" id="252964at2759"/>
<proteinExistence type="predicted"/>
<feature type="region of interest" description="Disordered" evidence="1">
    <location>
        <begin position="47"/>
        <end position="71"/>
    </location>
</feature>
<feature type="region of interest" description="Disordered" evidence="1">
    <location>
        <begin position="99"/>
        <end position="123"/>
    </location>
</feature>
<dbReference type="SMART" id="SM00015">
    <property type="entry name" value="IQ"/>
    <property type="match status" value="2"/>
</dbReference>
<dbReference type="PANTHER" id="PTHR10699:SF11">
    <property type="entry name" value="IGLOO, ISOFORM A"/>
    <property type="match status" value="1"/>
</dbReference>
<gene>
    <name evidence="3" type="primary">LOC108669919</name>
</gene>
<keyword evidence="3" id="KW-0282">Flagellum</keyword>
<dbReference type="AlphaFoldDB" id="A0A8B7NGU5"/>
<organism evidence="2 3">
    <name type="scientific">Hyalella azteca</name>
    <name type="common">Amphipod</name>
    <dbReference type="NCBI Taxonomy" id="294128"/>
    <lineage>
        <taxon>Eukaryota</taxon>
        <taxon>Metazoa</taxon>
        <taxon>Ecdysozoa</taxon>
        <taxon>Arthropoda</taxon>
        <taxon>Crustacea</taxon>
        <taxon>Multicrustacea</taxon>
        <taxon>Malacostraca</taxon>
        <taxon>Eumalacostraca</taxon>
        <taxon>Peracarida</taxon>
        <taxon>Amphipoda</taxon>
        <taxon>Senticaudata</taxon>
        <taxon>Talitrida</taxon>
        <taxon>Talitroidea</taxon>
        <taxon>Hyalellidae</taxon>
        <taxon>Hyalella</taxon>
    </lineage>
</organism>
<feature type="compositionally biased region" description="Basic and acidic residues" evidence="1">
    <location>
        <begin position="56"/>
        <end position="70"/>
    </location>
</feature>
<dbReference type="KEGG" id="hazt:108669919"/>
<feature type="non-terminal residue" evidence="3">
    <location>
        <position position="123"/>
    </location>
</feature>
<sequence length="123" mass="13713">MGCENSKDVVHPMNRTTYPPRLEEDAEMFDIDLNDPEVQKAAAKIQAGFRGHKTRKEINREKPEANKAEADEIADIDLTDPELANAALKIQAGFRGHIARKQNKPTEELPSKMTGLNMKDDAA</sequence>
<dbReference type="OMA" id="HPMNRTT"/>
<dbReference type="GO" id="GO:0005516">
    <property type="term" value="F:calmodulin binding"/>
    <property type="evidence" value="ECO:0007669"/>
    <property type="project" value="TreeGrafter"/>
</dbReference>
<name>A0A8B7NGU5_HYAAZ</name>
<accession>A0A8B7NGU5</accession>
<dbReference type="PROSITE" id="PS50096">
    <property type="entry name" value="IQ"/>
    <property type="match status" value="2"/>
</dbReference>